<dbReference type="Pfam" id="PF00300">
    <property type="entry name" value="His_Phos_1"/>
    <property type="match status" value="1"/>
</dbReference>
<dbReference type="Proteomes" id="UP001055804">
    <property type="component" value="Unassembled WGS sequence"/>
</dbReference>
<evidence type="ECO:0000313" key="1">
    <source>
        <dbReference type="EMBL" id="MCP1336535.1"/>
    </source>
</evidence>
<dbReference type="GO" id="GO:0016791">
    <property type="term" value="F:phosphatase activity"/>
    <property type="evidence" value="ECO:0007669"/>
    <property type="project" value="TreeGrafter"/>
</dbReference>
<dbReference type="SMART" id="SM00855">
    <property type="entry name" value="PGAM"/>
    <property type="match status" value="1"/>
</dbReference>
<dbReference type="EMBL" id="JAMZFT010000002">
    <property type="protein sequence ID" value="MCP1336535.1"/>
    <property type="molecule type" value="Genomic_DNA"/>
</dbReference>
<dbReference type="SUPFAM" id="SSF53254">
    <property type="entry name" value="Phosphoglycerate mutase-like"/>
    <property type="match status" value="1"/>
</dbReference>
<accession>A0A9J6PJ07</accession>
<dbReference type="PANTHER" id="PTHR48100">
    <property type="entry name" value="BROAD-SPECIFICITY PHOSPHATASE YOR283W-RELATED"/>
    <property type="match status" value="1"/>
</dbReference>
<proteinExistence type="predicted"/>
<dbReference type="Gene3D" id="3.40.50.1240">
    <property type="entry name" value="Phosphoglycerate mutase-like"/>
    <property type="match status" value="1"/>
</dbReference>
<organism evidence="1 2">
    <name type="scientific">Futiania mangrovi</name>
    <dbReference type="NCBI Taxonomy" id="2959716"/>
    <lineage>
        <taxon>Bacteria</taxon>
        <taxon>Pseudomonadati</taxon>
        <taxon>Pseudomonadota</taxon>
        <taxon>Alphaproteobacteria</taxon>
        <taxon>Futianiales</taxon>
        <taxon>Futianiaceae</taxon>
        <taxon>Futiania</taxon>
    </lineage>
</organism>
<dbReference type="InterPro" id="IPR029033">
    <property type="entry name" value="His_PPase_superfam"/>
</dbReference>
<dbReference type="InterPro" id="IPR050275">
    <property type="entry name" value="PGM_Phosphatase"/>
</dbReference>
<sequence length="204" mass="21967">MSGRDAWIALMRHYPTAWNDRNLIQGRQNVPLTPASTAALRSLQLPARIAAAERCLASPLARAVETASLLWPGHIETDPRLIETDWGAWEGKRLADLRAADPEGMKAAEARGLDLSPPGGERPRAVMGRLSGLLAELGAARATAFVVTHKGVLRAALALASGWDMTQKAPVRLERGTVHLFRLEADGAISLVEANIPLEPRQPA</sequence>
<reference evidence="1" key="1">
    <citation type="submission" date="2022-06" db="EMBL/GenBank/DDBJ databases">
        <title>Isolation and Genomics of Futiania mangrovii gen. nov., sp. nov., a Rare and Metabolically-versatile member in the Class Alphaproteobacteria.</title>
        <authorList>
            <person name="Liu L."/>
            <person name="Huang W.-C."/>
            <person name="Pan J."/>
            <person name="Li J."/>
            <person name="Huang Y."/>
            <person name="Du H."/>
            <person name="Liu Y."/>
            <person name="Li M."/>
        </authorList>
    </citation>
    <scope>NUCLEOTIDE SEQUENCE</scope>
    <source>
        <strain evidence="1">FT118</strain>
    </source>
</reference>
<keyword evidence="2" id="KW-1185">Reference proteome</keyword>
<dbReference type="RefSeq" id="WP_269332490.1">
    <property type="nucleotide sequence ID" value="NZ_JAMZFT010000002.1"/>
</dbReference>
<dbReference type="AlphaFoldDB" id="A0A9J6PJ07"/>
<dbReference type="GO" id="GO:0005737">
    <property type="term" value="C:cytoplasm"/>
    <property type="evidence" value="ECO:0007669"/>
    <property type="project" value="TreeGrafter"/>
</dbReference>
<gene>
    <name evidence="1" type="ORF">NJQ99_08960</name>
</gene>
<protein>
    <submittedName>
        <fullName evidence="1">Histidine phosphatase family protein</fullName>
    </submittedName>
</protein>
<dbReference type="CDD" id="cd07067">
    <property type="entry name" value="HP_PGM_like"/>
    <property type="match status" value="1"/>
</dbReference>
<comment type="caution">
    <text evidence="1">The sequence shown here is derived from an EMBL/GenBank/DDBJ whole genome shotgun (WGS) entry which is preliminary data.</text>
</comment>
<dbReference type="InterPro" id="IPR013078">
    <property type="entry name" value="His_Pase_superF_clade-1"/>
</dbReference>
<name>A0A9J6PJ07_9PROT</name>
<dbReference type="PANTHER" id="PTHR48100:SF1">
    <property type="entry name" value="HISTIDINE PHOSPHATASE FAMILY PROTEIN-RELATED"/>
    <property type="match status" value="1"/>
</dbReference>
<evidence type="ECO:0000313" key="2">
    <source>
        <dbReference type="Proteomes" id="UP001055804"/>
    </source>
</evidence>